<dbReference type="Pfam" id="PF04234">
    <property type="entry name" value="CopC"/>
    <property type="match status" value="1"/>
</dbReference>
<accession>A0ABX2PJN4</accession>
<comment type="caution">
    <text evidence="5">The sequence shown here is derived from an EMBL/GenBank/DDBJ whole genome shotgun (WGS) entry which is preliminary data.</text>
</comment>
<keyword evidence="6" id="KW-1185">Reference proteome</keyword>
<name>A0ABX2PJN4_9RHOB</name>
<proteinExistence type="predicted"/>
<dbReference type="InterPro" id="IPR007348">
    <property type="entry name" value="CopC_dom"/>
</dbReference>
<feature type="domain" description="CopC" evidence="4">
    <location>
        <begin position="20"/>
        <end position="112"/>
    </location>
</feature>
<reference evidence="5 6" key="1">
    <citation type="submission" date="2020-06" db="EMBL/GenBank/DDBJ databases">
        <authorList>
            <person name="Cao W.R."/>
        </authorList>
    </citation>
    <scope>NUCLEOTIDE SEQUENCE [LARGE SCALE GENOMIC DNA]</scope>
    <source>
        <strain evidence="5 6">B1Z28</strain>
    </source>
</reference>
<sequence>MKKLTTFALISMLGTNAIAHSSVDTTTPENGAAVAEVPSEISFNFADDIRLTKVNMIHQEAHTVTLDLGDQTSFGRAFALPLQSMGEGTYRIEWRGLGADGHAMQGGFTFTVD</sequence>
<evidence type="ECO:0000256" key="2">
    <source>
        <dbReference type="ARBA" id="ARBA00023008"/>
    </source>
</evidence>
<keyword evidence="1 3" id="KW-0732">Signal</keyword>
<evidence type="ECO:0000313" key="5">
    <source>
        <dbReference type="EMBL" id="NVO54327.1"/>
    </source>
</evidence>
<gene>
    <name evidence="5" type="ORF">HW561_00805</name>
</gene>
<protein>
    <submittedName>
        <fullName evidence="5">Copper resistance protein CopC</fullName>
    </submittedName>
</protein>
<evidence type="ECO:0000259" key="4">
    <source>
        <dbReference type="Pfam" id="PF04234"/>
    </source>
</evidence>
<keyword evidence="2" id="KW-0186">Copper</keyword>
<dbReference type="EMBL" id="JABXWT010000001">
    <property type="protein sequence ID" value="NVO54327.1"/>
    <property type="molecule type" value="Genomic_DNA"/>
</dbReference>
<feature type="chain" id="PRO_5046522226" evidence="3">
    <location>
        <begin position="20"/>
        <end position="113"/>
    </location>
</feature>
<evidence type="ECO:0000256" key="3">
    <source>
        <dbReference type="SAM" id="SignalP"/>
    </source>
</evidence>
<dbReference type="RefSeq" id="WP_176861324.1">
    <property type="nucleotide sequence ID" value="NZ_JABXWT010000001.1"/>
</dbReference>
<dbReference type="InterPro" id="IPR014755">
    <property type="entry name" value="Cu-Rt/internalin_Ig-like"/>
</dbReference>
<evidence type="ECO:0000256" key="1">
    <source>
        <dbReference type="ARBA" id="ARBA00022729"/>
    </source>
</evidence>
<dbReference type="Proteomes" id="UP000630805">
    <property type="component" value="Unassembled WGS sequence"/>
</dbReference>
<dbReference type="SUPFAM" id="SSF81296">
    <property type="entry name" value="E set domains"/>
    <property type="match status" value="1"/>
</dbReference>
<organism evidence="5 6">
    <name type="scientific">Ruegeria haliotis</name>
    <dbReference type="NCBI Taxonomy" id="2747601"/>
    <lineage>
        <taxon>Bacteria</taxon>
        <taxon>Pseudomonadati</taxon>
        <taxon>Pseudomonadota</taxon>
        <taxon>Alphaproteobacteria</taxon>
        <taxon>Rhodobacterales</taxon>
        <taxon>Roseobacteraceae</taxon>
        <taxon>Ruegeria</taxon>
    </lineage>
</organism>
<feature type="signal peptide" evidence="3">
    <location>
        <begin position="1"/>
        <end position="19"/>
    </location>
</feature>
<dbReference type="InterPro" id="IPR014756">
    <property type="entry name" value="Ig_E-set"/>
</dbReference>
<evidence type="ECO:0000313" key="6">
    <source>
        <dbReference type="Proteomes" id="UP000630805"/>
    </source>
</evidence>
<dbReference type="Gene3D" id="2.60.40.1220">
    <property type="match status" value="1"/>
</dbReference>